<comment type="pathway">
    <text evidence="1 7">Cofactor biosynthesis; riboflavin biosynthesis; riboflavin from 2-hydroxy-3-oxobutyl phosphate and 5-amino-6-(D-ribitylamino)uracil: step 1/2.</text>
</comment>
<dbReference type="EC" id="2.5.1.78" evidence="3 7"/>
<feature type="active site" description="Proton donor" evidence="7">
    <location>
        <position position="94"/>
    </location>
</feature>
<evidence type="ECO:0000256" key="4">
    <source>
        <dbReference type="ARBA" id="ARBA00022619"/>
    </source>
</evidence>
<dbReference type="RefSeq" id="WP_151118175.1">
    <property type="nucleotide sequence ID" value="NZ_CP042582.1"/>
</dbReference>
<gene>
    <name evidence="8" type="primary">ribH1</name>
    <name evidence="7" type="synonym">ribH</name>
    <name evidence="8" type="ORF">FRZ61_26480</name>
</gene>
<evidence type="ECO:0000256" key="2">
    <source>
        <dbReference type="ARBA" id="ARBA00007424"/>
    </source>
</evidence>
<reference evidence="8 9" key="1">
    <citation type="submission" date="2019-08" db="EMBL/GenBank/DDBJ databases">
        <title>Hyperibacter terrae gen. nov., sp. nov. and Hyperibacter viscosus sp. nov., two new members in the family Rhodospirillaceae isolated from the rhizosphere of Hypericum perforatum.</title>
        <authorList>
            <person name="Noviana Z."/>
        </authorList>
    </citation>
    <scope>NUCLEOTIDE SEQUENCE [LARGE SCALE GENOMIC DNA]</scope>
    <source>
        <strain evidence="8 9">R5959</strain>
    </source>
</reference>
<evidence type="ECO:0000256" key="6">
    <source>
        <dbReference type="ARBA" id="ARBA00048785"/>
    </source>
</evidence>
<feature type="binding site" evidence="7">
    <location>
        <begin position="91"/>
        <end position="92"/>
    </location>
    <ligand>
        <name>(2S)-2-hydroxy-3-oxobutyl phosphate</name>
        <dbReference type="ChEBI" id="CHEBI:58830"/>
    </ligand>
</feature>
<dbReference type="NCBIfam" id="TIGR00114">
    <property type="entry name" value="lumazine-synth"/>
    <property type="match status" value="1"/>
</dbReference>
<accession>A0A5J6N6X2</accession>
<feature type="binding site" evidence="7">
    <location>
        <begin position="86"/>
        <end position="88"/>
    </location>
    <ligand>
        <name>5-amino-6-(D-ribitylamino)uracil</name>
        <dbReference type="ChEBI" id="CHEBI:15934"/>
    </ligand>
</feature>
<dbReference type="PANTHER" id="PTHR21058:SF0">
    <property type="entry name" value="6,7-DIMETHYL-8-RIBITYLLUMAZINE SYNTHASE"/>
    <property type="match status" value="1"/>
</dbReference>
<dbReference type="GO" id="GO:0009349">
    <property type="term" value="C:riboflavin synthase complex"/>
    <property type="evidence" value="ECO:0007669"/>
    <property type="project" value="UniProtKB-UniRule"/>
</dbReference>
<organism evidence="8 9">
    <name type="scientific">Hypericibacter adhaerens</name>
    <dbReference type="NCBI Taxonomy" id="2602016"/>
    <lineage>
        <taxon>Bacteria</taxon>
        <taxon>Pseudomonadati</taxon>
        <taxon>Pseudomonadota</taxon>
        <taxon>Alphaproteobacteria</taxon>
        <taxon>Rhodospirillales</taxon>
        <taxon>Dongiaceae</taxon>
        <taxon>Hypericibacter</taxon>
    </lineage>
</organism>
<dbReference type="GO" id="GO:0009231">
    <property type="term" value="P:riboflavin biosynthetic process"/>
    <property type="evidence" value="ECO:0007669"/>
    <property type="project" value="UniProtKB-UniRule"/>
</dbReference>
<comment type="similarity">
    <text evidence="2 7">Belongs to the DMRL synthase family.</text>
</comment>
<feature type="binding site" evidence="7">
    <location>
        <position position="26"/>
    </location>
    <ligand>
        <name>5-amino-6-(D-ribitylamino)uracil</name>
        <dbReference type="ChEBI" id="CHEBI:15934"/>
    </ligand>
</feature>
<dbReference type="NCBIfam" id="NF000814">
    <property type="entry name" value="PRK00061.2-2"/>
    <property type="match status" value="1"/>
</dbReference>
<dbReference type="Gene3D" id="3.40.50.960">
    <property type="entry name" value="Lumazine/riboflavin synthase"/>
    <property type="match status" value="1"/>
</dbReference>
<dbReference type="GO" id="GO:0000906">
    <property type="term" value="F:6,7-dimethyl-8-ribityllumazine synthase activity"/>
    <property type="evidence" value="ECO:0007669"/>
    <property type="project" value="UniProtKB-UniRule"/>
</dbReference>
<keyword evidence="5 7" id="KW-0808">Transferase</keyword>
<protein>
    <recommendedName>
        <fullName evidence="3 7">6,7-dimethyl-8-ribityllumazine synthase</fullName>
        <shortName evidence="7">DMRL synthase</shortName>
        <shortName evidence="7">LS</shortName>
        <shortName evidence="7">Lumazine synthase</shortName>
        <ecNumber evidence="3 7">2.5.1.78</ecNumber>
    </recommendedName>
</protein>
<evidence type="ECO:0000256" key="7">
    <source>
        <dbReference type="HAMAP-Rule" id="MF_00178"/>
    </source>
</evidence>
<sequence length="169" mass="18023">MARTTTSKPSAGKAGAPHVLIVESRFYDHISDELLKGATQALEAAGCSYETIQVPGAFEVPAAIRIVVEATHGVKQPFDGYVALGCVIRGETTHYDYVCGESARGLQELAIRYGLAIGYGILTVENEAQALARARVTEKNKGRDAVNACLAMVALKRKYGVDRVIEAGP</sequence>
<dbReference type="Pfam" id="PF00885">
    <property type="entry name" value="DMRL_synthase"/>
    <property type="match status" value="1"/>
</dbReference>
<feature type="binding site" evidence="7">
    <location>
        <position position="119"/>
    </location>
    <ligand>
        <name>5-amino-6-(D-ribitylamino)uracil</name>
        <dbReference type="ChEBI" id="CHEBI:15934"/>
    </ligand>
</feature>
<dbReference type="HAMAP" id="MF_00178">
    <property type="entry name" value="Lumazine_synth"/>
    <property type="match status" value="1"/>
</dbReference>
<dbReference type="KEGG" id="hadh:FRZ61_26480"/>
<evidence type="ECO:0000313" key="9">
    <source>
        <dbReference type="Proteomes" id="UP000325797"/>
    </source>
</evidence>
<comment type="function">
    <text evidence="7">Catalyzes the formation of 6,7-dimethyl-8-ribityllumazine by condensation of 5-amino-6-(D-ribitylamino)uracil with 3,4-dihydroxy-2-butanone 4-phosphate. This is the penultimate step in the biosynthesis of riboflavin.</text>
</comment>
<proteinExistence type="inferred from homology"/>
<dbReference type="InterPro" id="IPR036467">
    <property type="entry name" value="LS/RS_sf"/>
</dbReference>
<dbReference type="EMBL" id="CP042582">
    <property type="protein sequence ID" value="QEX22716.1"/>
    <property type="molecule type" value="Genomic_DNA"/>
</dbReference>
<evidence type="ECO:0000256" key="1">
    <source>
        <dbReference type="ARBA" id="ARBA00004917"/>
    </source>
</evidence>
<dbReference type="AlphaFoldDB" id="A0A5J6N6X2"/>
<dbReference type="InterPro" id="IPR034964">
    <property type="entry name" value="LS"/>
</dbReference>
<dbReference type="CDD" id="cd09209">
    <property type="entry name" value="Lumazine_synthase-I"/>
    <property type="match status" value="1"/>
</dbReference>
<dbReference type="Proteomes" id="UP000325797">
    <property type="component" value="Chromosome"/>
</dbReference>
<comment type="catalytic activity">
    <reaction evidence="6 7">
        <text>(2S)-2-hydroxy-3-oxobutyl phosphate + 5-amino-6-(D-ribitylamino)uracil = 6,7-dimethyl-8-(1-D-ribityl)lumazine + phosphate + 2 H2O + H(+)</text>
        <dbReference type="Rhea" id="RHEA:26152"/>
        <dbReference type="ChEBI" id="CHEBI:15377"/>
        <dbReference type="ChEBI" id="CHEBI:15378"/>
        <dbReference type="ChEBI" id="CHEBI:15934"/>
        <dbReference type="ChEBI" id="CHEBI:43474"/>
        <dbReference type="ChEBI" id="CHEBI:58201"/>
        <dbReference type="ChEBI" id="CHEBI:58830"/>
        <dbReference type="EC" id="2.5.1.78"/>
    </reaction>
</comment>
<keyword evidence="9" id="KW-1185">Reference proteome</keyword>
<dbReference type="PANTHER" id="PTHR21058">
    <property type="entry name" value="6,7-DIMETHYL-8-RIBITYLLUMAZINE SYNTHASE DMRL SYNTHASE LUMAZINE SYNTHASE"/>
    <property type="match status" value="1"/>
</dbReference>
<dbReference type="InterPro" id="IPR002180">
    <property type="entry name" value="LS/RS"/>
</dbReference>
<dbReference type="GO" id="GO:0005829">
    <property type="term" value="C:cytosol"/>
    <property type="evidence" value="ECO:0007669"/>
    <property type="project" value="TreeGrafter"/>
</dbReference>
<evidence type="ECO:0000256" key="3">
    <source>
        <dbReference type="ARBA" id="ARBA00012664"/>
    </source>
</evidence>
<feature type="binding site" evidence="7">
    <location>
        <position position="133"/>
    </location>
    <ligand>
        <name>(2S)-2-hydroxy-3-oxobutyl phosphate</name>
        <dbReference type="ChEBI" id="CHEBI:58830"/>
    </ligand>
</feature>
<evidence type="ECO:0000313" key="8">
    <source>
        <dbReference type="EMBL" id="QEX22716.1"/>
    </source>
</evidence>
<dbReference type="SUPFAM" id="SSF52121">
    <property type="entry name" value="Lumazine synthase"/>
    <property type="match status" value="1"/>
</dbReference>
<evidence type="ECO:0000256" key="5">
    <source>
        <dbReference type="ARBA" id="ARBA00022679"/>
    </source>
</evidence>
<feature type="binding site" evidence="7">
    <location>
        <begin position="57"/>
        <end position="59"/>
    </location>
    <ligand>
        <name>5-amino-6-(D-ribitylamino)uracil</name>
        <dbReference type="ChEBI" id="CHEBI:15934"/>
    </ligand>
</feature>
<dbReference type="OrthoDB" id="9809709at2"/>
<name>A0A5J6N6X2_9PROT</name>
<dbReference type="UniPathway" id="UPA00275">
    <property type="reaction ID" value="UER00404"/>
</dbReference>
<keyword evidence="4 7" id="KW-0686">Riboflavin biosynthesis</keyword>